<dbReference type="InterPro" id="IPR027417">
    <property type="entry name" value="P-loop_NTPase"/>
</dbReference>
<dbReference type="GO" id="GO:0009378">
    <property type="term" value="F:four-way junction helicase activity"/>
    <property type="evidence" value="ECO:0007669"/>
    <property type="project" value="TreeGrafter"/>
</dbReference>
<keyword evidence="2" id="KW-0067">ATP-binding</keyword>
<comment type="similarity">
    <text evidence="1">Belongs to the helicase family. RecQ subfamily.</text>
</comment>
<keyword evidence="2" id="KW-0547">Nucleotide-binding</keyword>
<dbReference type="EMBL" id="CACRXK020009988">
    <property type="protein sequence ID" value="CAB4018403.1"/>
    <property type="molecule type" value="Genomic_DNA"/>
</dbReference>
<organism evidence="2 3">
    <name type="scientific">Paramuricea clavata</name>
    <name type="common">Red gorgonian</name>
    <name type="synonym">Violescent sea-whip</name>
    <dbReference type="NCBI Taxonomy" id="317549"/>
    <lineage>
        <taxon>Eukaryota</taxon>
        <taxon>Metazoa</taxon>
        <taxon>Cnidaria</taxon>
        <taxon>Anthozoa</taxon>
        <taxon>Octocorallia</taxon>
        <taxon>Malacalcyonacea</taxon>
        <taxon>Plexauridae</taxon>
        <taxon>Paramuricea</taxon>
    </lineage>
</organism>
<protein>
    <submittedName>
        <fullName evidence="2">ATP-dependent DNA helicase Q-like SIM</fullName>
    </submittedName>
</protein>
<dbReference type="PANTHER" id="PTHR13710">
    <property type="entry name" value="DNA HELICASE RECQ FAMILY MEMBER"/>
    <property type="match status" value="1"/>
</dbReference>
<name>A0A7D9J116_PARCT</name>
<dbReference type="Gene3D" id="3.40.50.300">
    <property type="entry name" value="P-loop containing nucleotide triphosphate hydrolases"/>
    <property type="match status" value="1"/>
</dbReference>
<dbReference type="GO" id="GO:0005737">
    <property type="term" value="C:cytoplasm"/>
    <property type="evidence" value="ECO:0007669"/>
    <property type="project" value="TreeGrafter"/>
</dbReference>
<dbReference type="GO" id="GO:0000724">
    <property type="term" value="P:double-strand break repair via homologous recombination"/>
    <property type="evidence" value="ECO:0007669"/>
    <property type="project" value="TreeGrafter"/>
</dbReference>
<evidence type="ECO:0000256" key="1">
    <source>
        <dbReference type="ARBA" id="ARBA00005446"/>
    </source>
</evidence>
<dbReference type="AlphaFoldDB" id="A0A7D9J116"/>
<sequence length="90" mass="10165">MKNIVLVVSPLISLMNDQLSNLSELDVSGISLSDIKDATTREKLMNRQFTFVFASPEEFLSTEIRQLLKSTMYKERVVGVLVDESHCVSK</sequence>
<dbReference type="Proteomes" id="UP001152795">
    <property type="component" value="Unassembled WGS sequence"/>
</dbReference>
<feature type="non-terminal residue" evidence="2">
    <location>
        <position position="90"/>
    </location>
</feature>
<dbReference type="GO" id="GO:0005694">
    <property type="term" value="C:chromosome"/>
    <property type="evidence" value="ECO:0007669"/>
    <property type="project" value="TreeGrafter"/>
</dbReference>
<reference evidence="2" key="1">
    <citation type="submission" date="2020-04" db="EMBL/GenBank/DDBJ databases">
        <authorList>
            <person name="Alioto T."/>
            <person name="Alioto T."/>
            <person name="Gomez Garrido J."/>
        </authorList>
    </citation>
    <scope>NUCLEOTIDE SEQUENCE</scope>
    <source>
        <strain evidence="2">A484AB</strain>
    </source>
</reference>
<dbReference type="GO" id="GO:0005634">
    <property type="term" value="C:nucleus"/>
    <property type="evidence" value="ECO:0007669"/>
    <property type="project" value="TreeGrafter"/>
</dbReference>
<proteinExistence type="inferred from homology"/>
<keyword evidence="2" id="KW-0347">Helicase</keyword>
<gene>
    <name evidence="2" type="ORF">PACLA_8A037367</name>
</gene>
<accession>A0A7D9J116</accession>
<dbReference type="OrthoDB" id="5979182at2759"/>
<keyword evidence="3" id="KW-1185">Reference proteome</keyword>
<dbReference type="PANTHER" id="PTHR13710:SF120">
    <property type="entry name" value="BIFUNCTIONAL 3'-5' EXONUCLEASE_ATP-DEPENDENT HELICASE WRN"/>
    <property type="match status" value="1"/>
</dbReference>
<comment type="caution">
    <text evidence="2">The sequence shown here is derived from an EMBL/GenBank/DDBJ whole genome shotgun (WGS) entry which is preliminary data.</text>
</comment>
<dbReference type="GO" id="GO:0043138">
    <property type="term" value="F:3'-5' DNA helicase activity"/>
    <property type="evidence" value="ECO:0007669"/>
    <property type="project" value="TreeGrafter"/>
</dbReference>
<evidence type="ECO:0000313" key="2">
    <source>
        <dbReference type="EMBL" id="CAB4018403.1"/>
    </source>
</evidence>
<evidence type="ECO:0000313" key="3">
    <source>
        <dbReference type="Proteomes" id="UP001152795"/>
    </source>
</evidence>
<dbReference type="SUPFAM" id="SSF52540">
    <property type="entry name" value="P-loop containing nucleoside triphosphate hydrolases"/>
    <property type="match status" value="1"/>
</dbReference>
<keyword evidence="2" id="KW-0378">Hydrolase</keyword>